<reference evidence="1" key="2">
    <citation type="submission" date="2023-03" db="EMBL/GenBank/DDBJ databases">
        <authorList>
            <person name="Inwood S.N."/>
            <person name="Skelly J.G."/>
            <person name="Guhlin J."/>
            <person name="Harrop T.W.R."/>
            <person name="Goldson S.G."/>
            <person name="Dearden P.K."/>
        </authorList>
    </citation>
    <scope>NUCLEOTIDE SEQUENCE</scope>
    <source>
        <strain evidence="1">Lincoln</strain>
        <tissue evidence="1">Whole body</tissue>
    </source>
</reference>
<evidence type="ECO:0000313" key="2">
    <source>
        <dbReference type="Proteomes" id="UP001168972"/>
    </source>
</evidence>
<dbReference type="Proteomes" id="UP001168972">
    <property type="component" value="Unassembled WGS sequence"/>
</dbReference>
<keyword evidence="2" id="KW-1185">Reference proteome</keyword>
<proteinExistence type="predicted"/>
<protein>
    <submittedName>
        <fullName evidence="1">Uncharacterized protein</fullName>
    </submittedName>
</protein>
<sequence>MIKSDWLVVNTKQTNEIIHRYAETGRKISLSYVITFTPRVLDILNPLNESRPFIYIFSPNYMVDPVKYYTPIIIHQCIGATIAISSIIATDSTYSVYAHHACGIFATLR</sequence>
<reference evidence="1" key="1">
    <citation type="journal article" date="2023" name="bioRxiv">
        <title>Scaffold-level genome assemblies of two parasitoid biocontrol wasps reveal the parthenogenesis mechanism and an associated novel virus.</title>
        <authorList>
            <person name="Inwood S."/>
            <person name="Skelly J."/>
            <person name="Guhlin J."/>
            <person name="Harrop T."/>
            <person name="Goldson S."/>
            <person name="Dearden P."/>
        </authorList>
    </citation>
    <scope>NUCLEOTIDE SEQUENCE</scope>
    <source>
        <strain evidence="1">Lincoln</strain>
        <tissue evidence="1">Whole body</tissue>
    </source>
</reference>
<gene>
    <name evidence="1" type="ORF">PV327_000344</name>
</gene>
<dbReference type="AlphaFoldDB" id="A0AA39G626"/>
<comment type="caution">
    <text evidence="1">The sequence shown here is derived from an EMBL/GenBank/DDBJ whole genome shotgun (WGS) entry which is preliminary data.</text>
</comment>
<dbReference type="EMBL" id="JAQQBR010000001">
    <property type="protein sequence ID" value="KAK0182182.1"/>
    <property type="molecule type" value="Genomic_DNA"/>
</dbReference>
<name>A0AA39G626_MICHY</name>
<evidence type="ECO:0000313" key="1">
    <source>
        <dbReference type="EMBL" id="KAK0182182.1"/>
    </source>
</evidence>
<accession>A0AA39G626</accession>
<organism evidence="1 2">
    <name type="scientific">Microctonus hyperodae</name>
    <name type="common">Parasitoid wasp</name>
    <dbReference type="NCBI Taxonomy" id="165561"/>
    <lineage>
        <taxon>Eukaryota</taxon>
        <taxon>Metazoa</taxon>
        <taxon>Ecdysozoa</taxon>
        <taxon>Arthropoda</taxon>
        <taxon>Hexapoda</taxon>
        <taxon>Insecta</taxon>
        <taxon>Pterygota</taxon>
        <taxon>Neoptera</taxon>
        <taxon>Endopterygota</taxon>
        <taxon>Hymenoptera</taxon>
        <taxon>Apocrita</taxon>
        <taxon>Ichneumonoidea</taxon>
        <taxon>Braconidae</taxon>
        <taxon>Euphorinae</taxon>
        <taxon>Microctonus</taxon>
    </lineage>
</organism>